<evidence type="ECO:0000313" key="4">
    <source>
        <dbReference type="Proteomes" id="UP001420932"/>
    </source>
</evidence>
<dbReference type="EMBL" id="JBBNAF010000012">
    <property type="protein sequence ID" value="KAK9092765.1"/>
    <property type="molecule type" value="Genomic_DNA"/>
</dbReference>
<evidence type="ECO:0008006" key="5">
    <source>
        <dbReference type="Google" id="ProtNLM"/>
    </source>
</evidence>
<comment type="caution">
    <text evidence="3">The sequence shown here is derived from an EMBL/GenBank/DDBJ whole genome shotgun (WGS) entry which is preliminary data.</text>
</comment>
<dbReference type="Proteomes" id="UP001420932">
    <property type="component" value="Unassembled WGS sequence"/>
</dbReference>
<feature type="transmembrane region" description="Helical" evidence="2">
    <location>
        <begin position="217"/>
        <end position="239"/>
    </location>
</feature>
<feature type="compositionally biased region" description="Basic and acidic residues" evidence="1">
    <location>
        <begin position="252"/>
        <end position="263"/>
    </location>
</feature>
<dbReference type="InterPro" id="IPR021434">
    <property type="entry name" value="DUF3082"/>
</dbReference>
<dbReference type="AlphaFoldDB" id="A0AAP0EIE0"/>
<evidence type="ECO:0000256" key="2">
    <source>
        <dbReference type="SAM" id="Phobius"/>
    </source>
</evidence>
<sequence>MLNQNLNHLSLLFNFKIKIHRAMLVSHSLFSQNLLFIPFQYPPHISRPITAFSLNRSNLPSQSPLLLAQLSDLSDPSNGAATTPLIAGDDGPIELPPSSPPVFASTDDPSPIQVATSVLLTGAISVFLFRSLRRRAKRAKEMRFRSTGAKKNVKEEALDALNAMKLNSVEPGSPPSPAQALLGGLAAGVIAIILYKFTTTIEAALNRRPSPITSRTIVNGLCYLATFVFGINSIGLILYSGQLVINSFMGESTDKQTSNKDDGQLSTTSSSDNFSDNESSDSGRDKSNQS</sequence>
<dbReference type="PANTHER" id="PTHR35733:SF1">
    <property type="entry name" value="OS02G0307800 PROTEIN"/>
    <property type="match status" value="1"/>
</dbReference>
<keyword evidence="2" id="KW-0812">Transmembrane</keyword>
<dbReference type="PANTHER" id="PTHR35733">
    <property type="entry name" value="OS02G0307800 PROTEIN"/>
    <property type="match status" value="1"/>
</dbReference>
<organism evidence="3 4">
    <name type="scientific">Stephania yunnanensis</name>
    <dbReference type="NCBI Taxonomy" id="152371"/>
    <lineage>
        <taxon>Eukaryota</taxon>
        <taxon>Viridiplantae</taxon>
        <taxon>Streptophyta</taxon>
        <taxon>Embryophyta</taxon>
        <taxon>Tracheophyta</taxon>
        <taxon>Spermatophyta</taxon>
        <taxon>Magnoliopsida</taxon>
        <taxon>Ranunculales</taxon>
        <taxon>Menispermaceae</taxon>
        <taxon>Menispermoideae</taxon>
        <taxon>Cissampelideae</taxon>
        <taxon>Stephania</taxon>
    </lineage>
</organism>
<reference evidence="3 4" key="1">
    <citation type="submission" date="2024-01" db="EMBL/GenBank/DDBJ databases">
        <title>Genome assemblies of Stephania.</title>
        <authorList>
            <person name="Yang L."/>
        </authorList>
    </citation>
    <scope>NUCLEOTIDE SEQUENCE [LARGE SCALE GENOMIC DNA]</scope>
    <source>
        <strain evidence="3">YNDBR</strain>
        <tissue evidence="3">Leaf</tissue>
    </source>
</reference>
<keyword evidence="2" id="KW-1133">Transmembrane helix</keyword>
<feature type="region of interest" description="Disordered" evidence="1">
    <location>
        <begin position="252"/>
        <end position="290"/>
    </location>
</feature>
<accession>A0AAP0EIE0</accession>
<feature type="compositionally biased region" description="Low complexity" evidence="1">
    <location>
        <begin position="266"/>
        <end position="277"/>
    </location>
</feature>
<evidence type="ECO:0000256" key="1">
    <source>
        <dbReference type="SAM" id="MobiDB-lite"/>
    </source>
</evidence>
<proteinExistence type="predicted"/>
<dbReference type="GO" id="GO:0009535">
    <property type="term" value="C:chloroplast thylakoid membrane"/>
    <property type="evidence" value="ECO:0007669"/>
    <property type="project" value="TreeGrafter"/>
</dbReference>
<keyword evidence="2" id="KW-0472">Membrane</keyword>
<evidence type="ECO:0000313" key="3">
    <source>
        <dbReference type="EMBL" id="KAK9092765.1"/>
    </source>
</evidence>
<keyword evidence="4" id="KW-1185">Reference proteome</keyword>
<name>A0AAP0EIE0_9MAGN</name>
<feature type="compositionally biased region" description="Basic and acidic residues" evidence="1">
    <location>
        <begin position="281"/>
        <end position="290"/>
    </location>
</feature>
<gene>
    <name evidence="3" type="ORF">Syun_027676</name>
</gene>
<protein>
    <recommendedName>
        <fullName evidence="5">Transmembrane protein</fullName>
    </recommendedName>
</protein>
<dbReference type="Pfam" id="PF11282">
    <property type="entry name" value="DUF3082"/>
    <property type="match status" value="1"/>
</dbReference>
<feature type="transmembrane region" description="Helical" evidence="2">
    <location>
        <begin position="112"/>
        <end position="132"/>
    </location>
</feature>